<dbReference type="EMBL" id="VLLB01000003">
    <property type="protein sequence ID" value="TWI66191.1"/>
    <property type="molecule type" value="Genomic_DNA"/>
</dbReference>
<evidence type="ECO:0000256" key="2">
    <source>
        <dbReference type="ARBA" id="ARBA00004429"/>
    </source>
</evidence>
<evidence type="ECO:0000256" key="1">
    <source>
        <dbReference type="ARBA" id="ARBA00000085"/>
    </source>
</evidence>
<dbReference type="Gene3D" id="3.30.565.10">
    <property type="entry name" value="Histidine kinase-like ATPase, C-terminal domain"/>
    <property type="match status" value="1"/>
</dbReference>
<dbReference type="InterPro" id="IPR003594">
    <property type="entry name" value="HATPase_dom"/>
</dbReference>
<dbReference type="PANTHER" id="PTHR43547">
    <property type="entry name" value="TWO-COMPONENT HISTIDINE KINASE"/>
    <property type="match status" value="1"/>
</dbReference>
<dbReference type="CDD" id="cd00082">
    <property type="entry name" value="HisKA"/>
    <property type="match status" value="1"/>
</dbReference>
<dbReference type="GO" id="GO:0005886">
    <property type="term" value="C:plasma membrane"/>
    <property type="evidence" value="ECO:0007669"/>
    <property type="project" value="UniProtKB-SubCell"/>
</dbReference>
<dbReference type="Pfam" id="PF08448">
    <property type="entry name" value="PAS_4"/>
    <property type="match status" value="1"/>
</dbReference>
<dbReference type="EC" id="2.7.13.3" evidence="3"/>
<feature type="domain" description="PAC" evidence="8">
    <location>
        <begin position="58"/>
        <end position="114"/>
    </location>
</feature>
<dbReference type="SUPFAM" id="SSF55874">
    <property type="entry name" value="ATPase domain of HSP90 chaperone/DNA topoisomerase II/histidine kinase"/>
    <property type="match status" value="1"/>
</dbReference>
<organism evidence="9 10">
    <name type="scientific">Pseudoduganella lurida</name>
    <dbReference type="NCBI Taxonomy" id="1036180"/>
    <lineage>
        <taxon>Bacteria</taxon>
        <taxon>Pseudomonadati</taxon>
        <taxon>Pseudomonadota</taxon>
        <taxon>Betaproteobacteria</taxon>
        <taxon>Burkholderiales</taxon>
        <taxon>Oxalobacteraceae</taxon>
        <taxon>Telluria group</taxon>
        <taxon>Pseudoduganella</taxon>
    </lineage>
</organism>
<feature type="domain" description="Histidine kinase" evidence="7">
    <location>
        <begin position="125"/>
        <end position="343"/>
    </location>
</feature>
<evidence type="ECO:0000259" key="7">
    <source>
        <dbReference type="PROSITE" id="PS50109"/>
    </source>
</evidence>
<accession>A0A562RAT4</accession>
<dbReference type="Pfam" id="PF02518">
    <property type="entry name" value="HATPase_c"/>
    <property type="match status" value="1"/>
</dbReference>
<dbReference type="NCBIfam" id="TIGR00229">
    <property type="entry name" value="sensory_box"/>
    <property type="match status" value="1"/>
</dbReference>
<keyword evidence="4" id="KW-0597">Phosphoprotein</keyword>
<dbReference type="SUPFAM" id="SSF55785">
    <property type="entry name" value="PYP-like sensor domain (PAS domain)"/>
    <property type="match status" value="1"/>
</dbReference>
<dbReference type="InterPro" id="IPR036097">
    <property type="entry name" value="HisK_dim/P_sf"/>
</dbReference>
<dbReference type="CDD" id="cd00075">
    <property type="entry name" value="HATPase"/>
    <property type="match status" value="1"/>
</dbReference>
<keyword evidence="6" id="KW-0418">Kinase</keyword>
<dbReference type="GO" id="GO:0000155">
    <property type="term" value="F:phosphorelay sensor kinase activity"/>
    <property type="evidence" value="ECO:0007669"/>
    <property type="project" value="InterPro"/>
</dbReference>
<comment type="caution">
    <text evidence="9">The sequence shown here is derived from an EMBL/GenBank/DDBJ whole genome shotgun (WGS) entry which is preliminary data.</text>
</comment>
<protein>
    <recommendedName>
        <fullName evidence="3">histidine kinase</fullName>
        <ecNumber evidence="3">2.7.13.3</ecNumber>
    </recommendedName>
</protein>
<name>A0A562RAT4_9BURK</name>
<proteinExistence type="predicted"/>
<keyword evidence="10" id="KW-1185">Reference proteome</keyword>
<evidence type="ECO:0000256" key="6">
    <source>
        <dbReference type="ARBA" id="ARBA00022777"/>
    </source>
</evidence>
<dbReference type="SUPFAM" id="SSF47384">
    <property type="entry name" value="Homodimeric domain of signal transducing histidine kinase"/>
    <property type="match status" value="1"/>
</dbReference>
<dbReference type="Gene3D" id="1.10.287.130">
    <property type="match status" value="1"/>
</dbReference>
<dbReference type="SMART" id="SM00387">
    <property type="entry name" value="HATPase_c"/>
    <property type="match status" value="1"/>
</dbReference>
<comment type="subcellular location">
    <subcellularLocation>
        <location evidence="2">Cell inner membrane</location>
        <topology evidence="2">Multi-pass membrane protein</topology>
    </subcellularLocation>
</comment>
<evidence type="ECO:0000259" key="8">
    <source>
        <dbReference type="PROSITE" id="PS50113"/>
    </source>
</evidence>
<dbReference type="InterPro" id="IPR003661">
    <property type="entry name" value="HisK_dim/P_dom"/>
</dbReference>
<dbReference type="PRINTS" id="PR00344">
    <property type="entry name" value="BCTRLSENSOR"/>
</dbReference>
<dbReference type="PANTHER" id="PTHR43547:SF2">
    <property type="entry name" value="HYBRID SIGNAL TRANSDUCTION HISTIDINE KINASE C"/>
    <property type="match status" value="1"/>
</dbReference>
<dbReference type="InterPro" id="IPR036890">
    <property type="entry name" value="HATPase_C_sf"/>
</dbReference>
<dbReference type="FunFam" id="3.30.565.10:FF:000006">
    <property type="entry name" value="Sensor histidine kinase WalK"/>
    <property type="match status" value="1"/>
</dbReference>
<comment type="catalytic activity">
    <reaction evidence="1">
        <text>ATP + protein L-histidine = ADP + protein N-phospho-L-histidine.</text>
        <dbReference type="EC" id="2.7.13.3"/>
    </reaction>
</comment>
<dbReference type="PROSITE" id="PS50113">
    <property type="entry name" value="PAC"/>
    <property type="match status" value="1"/>
</dbReference>
<dbReference type="Gene3D" id="3.30.450.20">
    <property type="entry name" value="PAS domain"/>
    <property type="match status" value="1"/>
</dbReference>
<evidence type="ECO:0000256" key="5">
    <source>
        <dbReference type="ARBA" id="ARBA00022679"/>
    </source>
</evidence>
<sequence length="343" mass="37225">MDCIKIIDLDGLIQKVNPGAVEVLELADASALLRTSWDTLWPDESRELVARSVMQAARGERSQFVAFCPTARGAPRWWDVAVTPVLDTQGAVKEIMAISRDITELHMAQEALREADRRKDEFLVLLAHELRNPLSAASMAVNMLQMSVRDDPRLLQLGQVVSRQSLHMSTLVEDLVDLDRVARGEVALKREPVDMRAVVAEAIEQVQPLLSAKRHTLVMNLAPDPCVVHGDRARLIQAVGNLVGNAGRYTHDEGTIQVSVENSNGAVLVTVADNGIGIAAEHLAGIFERYKQIDPTSDRKKSGLGLGLTLVSKLAELHGGKVTALSAGENEGSSFILQFPAAA</sequence>
<gene>
    <name evidence="9" type="ORF">IP91_02002</name>
</gene>
<dbReference type="InterPro" id="IPR013656">
    <property type="entry name" value="PAS_4"/>
</dbReference>
<evidence type="ECO:0000313" key="9">
    <source>
        <dbReference type="EMBL" id="TWI66191.1"/>
    </source>
</evidence>
<dbReference type="InterPro" id="IPR005467">
    <property type="entry name" value="His_kinase_dom"/>
</dbReference>
<dbReference type="InterPro" id="IPR000014">
    <property type="entry name" value="PAS"/>
</dbReference>
<dbReference type="Pfam" id="PF00512">
    <property type="entry name" value="HisKA"/>
    <property type="match status" value="1"/>
</dbReference>
<evidence type="ECO:0000256" key="3">
    <source>
        <dbReference type="ARBA" id="ARBA00012438"/>
    </source>
</evidence>
<evidence type="ECO:0000256" key="4">
    <source>
        <dbReference type="ARBA" id="ARBA00022553"/>
    </source>
</evidence>
<dbReference type="Proteomes" id="UP000318431">
    <property type="component" value="Unassembled WGS sequence"/>
</dbReference>
<dbReference type="CDD" id="cd00130">
    <property type="entry name" value="PAS"/>
    <property type="match status" value="1"/>
</dbReference>
<dbReference type="PROSITE" id="PS50109">
    <property type="entry name" value="HIS_KIN"/>
    <property type="match status" value="1"/>
</dbReference>
<dbReference type="InterPro" id="IPR000700">
    <property type="entry name" value="PAS-assoc_C"/>
</dbReference>
<dbReference type="AlphaFoldDB" id="A0A562RAT4"/>
<dbReference type="SMART" id="SM00388">
    <property type="entry name" value="HisKA"/>
    <property type="match status" value="1"/>
</dbReference>
<keyword evidence="5" id="KW-0808">Transferase</keyword>
<dbReference type="InterPro" id="IPR035965">
    <property type="entry name" value="PAS-like_dom_sf"/>
</dbReference>
<evidence type="ECO:0000313" key="10">
    <source>
        <dbReference type="Proteomes" id="UP000318431"/>
    </source>
</evidence>
<reference evidence="9 10" key="1">
    <citation type="journal article" date="2015" name="Stand. Genomic Sci.">
        <title>Genomic Encyclopedia of Bacterial and Archaeal Type Strains, Phase III: the genomes of soil and plant-associated and newly described type strains.</title>
        <authorList>
            <person name="Whitman W.B."/>
            <person name="Woyke T."/>
            <person name="Klenk H.P."/>
            <person name="Zhou Y."/>
            <person name="Lilburn T.G."/>
            <person name="Beck B.J."/>
            <person name="De Vos P."/>
            <person name="Vandamme P."/>
            <person name="Eisen J.A."/>
            <person name="Garrity G."/>
            <person name="Hugenholtz P."/>
            <person name="Kyrpides N.C."/>
        </authorList>
    </citation>
    <scope>NUCLEOTIDE SEQUENCE [LARGE SCALE GENOMIC DNA]</scope>
    <source>
        <strain evidence="9 10">CGMCC 1.10822</strain>
    </source>
</reference>
<dbReference type="InterPro" id="IPR004358">
    <property type="entry name" value="Sig_transdc_His_kin-like_C"/>
</dbReference>